<proteinExistence type="predicted"/>
<name>X1VDZ9_9ZZZZ</name>
<dbReference type="Pfam" id="PF13384">
    <property type="entry name" value="HTH_23"/>
    <property type="match status" value="1"/>
</dbReference>
<evidence type="ECO:0008006" key="2">
    <source>
        <dbReference type="Google" id="ProtNLM"/>
    </source>
</evidence>
<dbReference type="AlphaFoldDB" id="X1VDZ9"/>
<gene>
    <name evidence="1" type="ORF">S12H4_44872</name>
</gene>
<sequence length="255" mass="28642">MIPFTGLAAGDRQLLQWSQWLYALERDELAFPPFGDELSRHGAAARKRILAVLATEEGFPLKAIAKHLGVSPNTVIRSRLRYEQGGVDALTHCKPRARIADDERYRDELFKLLHEPPSQSGFNRTSWRIADLVEAMNRRGFKTGRAVLREAIDKSGFRWRAARVVLTSTDPHYQEKLDRVQGVLANLKKGQCFFSIDEYGPFSVKAIPGRSLSGPGEQPAVPQWQKSRGRLIVTAALELSKNQVTHFYSSAKNTA</sequence>
<accession>X1VDZ9</accession>
<reference evidence="1" key="1">
    <citation type="journal article" date="2014" name="Front. Microbiol.">
        <title>High frequency of phylogenetically diverse reductive dehalogenase-homologous genes in deep subseafloor sedimentary metagenomes.</title>
        <authorList>
            <person name="Kawai M."/>
            <person name="Futagami T."/>
            <person name="Toyoda A."/>
            <person name="Takaki Y."/>
            <person name="Nishi S."/>
            <person name="Hori S."/>
            <person name="Arai W."/>
            <person name="Tsubouchi T."/>
            <person name="Morono Y."/>
            <person name="Uchiyama I."/>
            <person name="Ito T."/>
            <person name="Fujiyama A."/>
            <person name="Inagaki F."/>
            <person name="Takami H."/>
        </authorList>
    </citation>
    <scope>NUCLEOTIDE SEQUENCE</scope>
    <source>
        <strain evidence="1">Expedition CK06-06</strain>
    </source>
</reference>
<dbReference type="SUPFAM" id="SSF46689">
    <property type="entry name" value="Homeodomain-like"/>
    <property type="match status" value="1"/>
</dbReference>
<evidence type="ECO:0000313" key="1">
    <source>
        <dbReference type="EMBL" id="GAJ04750.1"/>
    </source>
</evidence>
<organism evidence="1">
    <name type="scientific">marine sediment metagenome</name>
    <dbReference type="NCBI Taxonomy" id="412755"/>
    <lineage>
        <taxon>unclassified sequences</taxon>
        <taxon>metagenomes</taxon>
        <taxon>ecological metagenomes</taxon>
    </lineage>
</organism>
<dbReference type="InterPro" id="IPR009057">
    <property type="entry name" value="Homeodomain-like_sf"/>
</dbReference>
<feature type="non-terminal residue" evidence="1">
    <location>
        <position position="255"/>
    </location>
</feature>
<protein>
    <recommendedName>
        <fullName evidence="2">Winged helix-turn helix domain-containing protein</fullName>
    </recommendedName>
</protein>
<dbReference type="EMBL" id="BARW01027688">
    <property type="protein sequence ID" value="GAJ04750.1"/>
    <property type="molecule type" value="Genomic_DNA"/>
</dbReference>
<comment type="caution">
    <text evidence="1">The sequence shown here is derived from an EMBL/GenBank/DDBJ whole genome shotgun (WGS) entry which is preliminary data.</text>
</comment>